<reference evidence="2" key="1">
    <citation type="journal article" date="2021" name="Proc. Natl. Acad. Sci. U.S.A.">
        <title>Three genomes in the algal genus Volvox reveal the fate of a haploid sex-determining region after a transition to homothallism.</title>
        <authorList>
            <person name="Yamamoto K."/>
            <person name="Hamaji T."/>
            <person name="Kawai-Toyooka H."/>
            <person name="Matsuzaki R."/>
            <person name="Takahashi F."/>
            <person name="Nishimura Y."/>
            <person name="Kawachi M."/>
            <person name="Noguchi H."/>
            <person name="Minakuchi Y."/>
            <person name="Umen J.G."/>
            <person name="Toyoda A."/>
            <person name="Nozaki H."/>
        </authorList>
    </citation>
    <scope>NUCLEOTIDE SEQUENCE</scope>
    <source>
        <strain evidence="2">NIES-3780</strain>
    </source>
</reference>
<dbReference type="Proteomes" id="UP000747399">
    <property type="component" value="Unassembled WGS sequence"/>
</dbReference>
<feature type="compositionally biased region" description="Basic and acidic residues" evidence="1">
    <location>
        <begin position="506"/>
        <end position="525"/>
    </location>
</feature>
<dbReference type="Pfam" id="PF11735">
    <property type="entry name" value="CAP59_mtransfer"/>
    <property type="match status" value="1"/>
</dbReference>
<evidence type="ECO:0000313" key="2">
    <source>
        <dbReference type="EMBL" id="GIL66848.1"/>
    </source>
</evidence>
<dbReference type="EMBL" id="BNCO01000091">
    <property type="protein sequence ID" value="GIL66848.1"/>
    <property type="molecule type" value="Genomic_DNA"/>
</dbReference>
<accession>A0A8J4BR60</accession>
<dbReference type="InterPro" id="IPR021047">
    <property type="entry name" value="Mannosyltransferase_CMT1"/>
</dbReference>
<evidence type="ECO:0000256" key="1">
    <source>
        <dbReference type="SAM" id="MobiDB-lite"/>
    </source>
</evidence>
<dbReference type="AlphaFoldDB" id="A0A8J4BR60"/>
<dbReference type="PANTHER" id="PTHR34144">
    <property type="entry name" value="CHROMOSOME 8, WHOLE GENOME SHOTGUN SEQUENCE"/>
    <property type="match status" value="1"/>
</dbReference>
<feature type="region of interest" description="Disordered" evidence="1">
    <location>
        <begin position="1"/>
        <end position="21"/>
    </location>
</feature>
<evidence type="ECO:0000313" key="3">
    <source>
        <dbReference type="Proteomes" id="UP000747399"/>
    </source>
</evidence>
<organism evidence="2 3">
    <name type="scientific">Volvox africanus</name>
    <dbReference type="NCBI Taxonomy" id="51714"/>
    <lineage>
        <taxon>Eukaryota</taxon>
        <taxon>Viridiplantae</taxon>
        <taxon>Chlorophyta</taxon>
        <taxon>core chlorophytes</taxon>
        <taxon>Chlorophyceae</taxon>
        <taxon>CS clade</taxon>
        <taxon>Chlamydomonadales</taxon>
        <taxon>Volvocaceae</taxon>
        <taxon>Volvox</taxon>
    </lineage>
</organism>
<comment type="caution">
    <text evidence="2">The sequence shown here is derived from an EMBL/GenBank/DDBJ whole genome shotgun (WGS) entry which is preliminary data.</text>
</comment>
<dbReference type="PANTHER" id="PTHR34144:SF7">
    <property type="entry name" value="EXPORT PROTEIN (CAP59), PUTATIVE (AFU_ORTHOLOGUE AFUA_7G05020)-RELATED"/>
    <property type="match status" value="1"/>
</dbReference>
<keyword evidence="3" id="KW-1185">Reference proteome</keyword>
<protein>
    <recommendedName>
        <fullName evidence="4">Alpha-1,3-mannosyltransferase CMT1</fullName>
    </recommendedName>
</protein>
<proteinExistence type="predicted"/>
<evidence type="ECO:0008006" key="4">
    <source>
        <dbReference type="Google" id="ProtNLM"/>
    </source>
</evidence>
<sequence length="674" mass="74374">MARPPGGSHLQSKARGQYGFQSRLPNPRKHVLSIILWCTVVMATSVLLSSRFSVPNNDIPSTDISFFLNELDELSRDAGDDSSQLQLRLLRLAAGVDPGRSDRATRVFSELLSSIESLGHTLPCMTVDAVQGPQNSTGCSKGCFFAANVYNSVDVLPNMILQLLAVLGSLGGGEHAQRCFVSVYESGSTDSTPQLLDMLRRILNVLGVPNRIVTRGDINREQHLQLLRVHQGRRWLRWSNSKEVGGDERIRFLADLRNAVLEPLLEPPPQKPCAAGHKDCVYVNSSSSYSNGGGGNAGSSSARSSSSSGDGIESHDHLVMDRVVFINDVFFCPADVRRLLRYDSADVACGLDFVPAALWLLNQPEREYLMTNHLVGGFGVPRRWAEWLSRSWLSYKIWKKAYGKSRAFWPWSFPVFYDMWVTRDVSGARIRNREPYSLEPWTADRLAQGLPTPAYCCWNGLVNLRAEPFLRKAAMGTRGSLSVTRQSASAVAAEGGIVDDTDGDGDSGRYDGNDDYGKDRREAEQHAASGTGPRRLPLRFRGHRFGECAASECSLMCDDLHAAGYHRVLLEPNVRVAYHWSVALSLYGNFDRTAPEDAPGLRYRPMAAGDARQVEVSWDDDWLPRVEAGARSVECCGIQPGRQTADFVSGCAPRDMTGSWWSGEPVEAVLKVTL</sequence>
<name>A0A8J4BR60_9CHLO</name>
<gene>
    <name evidence="2" type="ORF">Vafri_20239</name>
</gene>
<feature type="region of interest" description="Disordered" evidence="1">
    <location>
        <begin position="494"/>
        <end position="535"/>
    </location>
</feature>